<accession>A0A6A6ESR5</accession>
<dbReference type="OrthoDB" id="5354164at2759"/>
<reference evidence="1" key="1">
    <citation type="journal article" date="2020" name="Stud. Mycol.">
        <title>101 Dothideomycetes genomes: a test case for predicting lifestyles and emergence of pathogens.</title>
        <authorList>
            <person name="Haridas S."/>
            <person name="Albert R."/>
            <person name="Binder M."/>
            <person name="Bloem J."/>
            <person name="Labutti K."/>
            <person name="Salamov A."/>
            <person name="Andreopoulos B."/>
            <person name="Baker S."/>
            <person name="Barry K."/>
            <person name="Bills G."/>
            <person name="Bluhm B."/>
            <person name="Cannon C."/>
            <person name="Castanera R."/>
            <person name="Culley D."/>
            <person name="Daum C."/>
            <person name="Ezra D."/>
            <person name="Gonzalez J."/>
            <person name="Henrissat B."/>
            <person name="Kuo A."/>
            <person name="Liang C."/>
            <person name="Lipzen A."/>
            <person name="Lutzoni F."/>
            <person name="Magnuson J."/>
            <person name="Mondo S."/>
            <person name="Nolan M."/>
            <person name="Ohm R."/>
            <person name="Pangilinan J."/>
            <person name="Park H.-J."/>
            <person name="Ramirez L."/>
            <person name="Alfaro M."/>
            <person name="Sun H."/>
            <person name="Tritt A."/>
            <person name="Yoshinaga Y."/>
            <person name="Zwiers L.-H."/>
            <person name="Turgeon B."/>
            <person name="Goodwin S."/>
            <person name="Spatafora J."/>
            <person name="Crous P."/>
            <person name="Grigoriev I."/>
        </authorList>
    </citation>
    <scope>NUCLEOTIDE SEQUENCE</scope>
    <source>
        <strain evidence="1">CBS 207.26</strain>
    </source>
</reference>
<sequence>MSIGRLTTSAFSGAIENTLALAHLNSDFSLVKIQAPAEYQELGLSLSKHRSEDAENGISHVTARKLGALFEELVPKTPNLFKAYGLRASKVIKDPKLNPRGSREHGIFADHIGADGTTIWAAATSGSAAIAAHLLACMLARMWPPAEATSIWAELVAERKRTSHIQLDREQLARWDAGARAWLSTADEAFKLNQKQLLLIINNIGIPVTTESKVSDGVIVAWQDAMLTLEKLLAGESQSVKAGAPLLGLSSWHLYPDMLVLGDAVKTIRQNDDLFPAGALVTLGLQNKELMEKGVYWSLPLAFLRYYSSPVISEASLNAFSSRISLDQFLQVALGSLMGQWIPSETGRTAEDAPFNWLQTLHHPCKEFLTATGHKFQEVHQLVQCGRRRFASFLSPVNIPRALALQTSEHS</sequence>
<organism evidence="1 2">
    <name type="scientific">Zopfia rhizophila CBS 207.26</name>
    <dbReference type="NCBI Taxonomy" id="1314779"/>
    <lineage>
        <taxon>Eukaryota</taxon>
        <taxon>Fungi</taxon>
        <taxon>Dikarya</taxon>
        <taxon>Ascomycota</taxon>
        <taxon>Pezizomycotina</taxon>
        <taxon>Dothideomycetes</taxon>
        <taxon>Dothideomycetes incertae sedis</taxon>
        <taxon>Zopfiaceae</taxon>
        <taxon>Zopfia</taxon>
    </lineage>
</organism>
<keyword evidence="2" id="KW-1185">Reference proteome</keyword>
<protein>
    <submittedName>
        <fullName evidence="1">Uncharacterized protein</fullName>
    </submittedName>
</protein>
<dbReference type="Proteomes" id="UP000800200">
    <property type="component" value="Unassembled WGS sequence"/>
</dbReference>
<evidence type="ECO:0000313" key="1">
    <source>
        <dbReference type="EMBL" id="KAF2194073.1"/>
    </source>
</evidence>
<proteinExistence type="predicted"/>
<evidence type="ECO:0000313" key="2">
    <source>
        <dbReference type="Proteomes" id="UP000800200"/>
    </source>
</evidence>
<dbReference type="AlphaFoldDB" id="A0A6A6ESR5"/>
<gene>
    <name evidence="1" type="ORF">K469DRAFT_727501</name>
</gene>
<dbReference type="EMBL" id="ML994612">
    <property type="protein sequence ID" value="KAF2194073.1"/>
    <property type="molecule type" value="Genomic_DNA"/>
</dbReference>
<name>A0A6A6ESR5_9PEZI</name>